<dbReference type="AlphaFoldDB" id="A0A6A6U4Z6"/>
<dbReference type="OrthoDB" id="4441075at2759"/>
<evidence type="ECO:0000313" key="2">
    <source>
        <dbReference type="EMBL" id="KAF2667212.1"/>
    </source>
</evidence>
<gene>
    <name evidence="2" type="ORF">BT63DRAFT_458180</name>
</gene>
<sequence>MSPIVFIIFSFYYACTCWLILPEAGAHIEHDHDKSGPPPPCPPSLDQDVSGFYGPGALIAWAIILVSTLLRSELRMIRAILFRNTEKSEHKIDGELIASLAYTVVAAMDSLVRNIKSPAIVASSSRLWLGAFFLVGLPHQYRMLIDYGLDTVGRIIFIVTYSLGPFISMIVLLIGSFSHSTSKDDGYPIFFWSAIYPFIFLLVGQNVTHKINGNKCSSEIRISTPATSAKLTDLDQVEAVVMAIIQLSFPAMKKGIKTARNHRSEGIAEDAERLLP</sequence>
<reference evidence="2" key="1">
    <citation type="journal article" date="2020" name="Stud. Mycol.">
        <title>101 Dothideomycetes genomes: a test case for predicting lifestyles and emergence of pathogens.</title>
        <authorList>
            <person name="Haridas S."/>
            <person name="Albert R."/>
            <person name="Binder M."/>
            <person name="Bloem J."/>
            <person name="Labutti K."/>
            <person name="Salamov A."/>
            <person name="Andreopoulos B."/>
            <person name="Baker S."/>
            <person name="Barry K."/>
            <person name="Bills G."/>
            <person name="Bluhm B."/>
            <person name="Cannon C."/>
            <person name="Castanera R."/>
            <person name="Culley D."/>
            <person name="Daum C."/>
            <person name="Ezra D."/>
            <person name="Gonzalez J."/>
            <person name="Henrissat B."/>
            <person name="Kuo A."/>
            <person name="Liang C."/>
            <person name="Lipzen A."/>
            <person name="Lutzoni F."/>
            <person name="Magnuson J."/>
            <person name="Mondo S."/>
            <person name="Nolan M."/>
            <person name="Ohm R."/>
            <person name="Pangilinan J."/>
            <person name="Park H.-J."/>
            <person name="Ramirez L."/>
            <person name="Alfaro M."/>
            <person name="Sun H."/>
            <person name="Tritt A."/>
            <person name="Yoshinaga Y."/>
            <person name="Zwiers L.-H."/>
            <person name="Turgeon B."/>
            <person name="Goodwin S."/>
            <person name="Spatafora J."/>
            <person name="Crous P."/>
            <person name="Grigoriev I."/>
        </authorList>
    </citation>
    <scope>NUCLEOTIDE SEQUENCE</scope>
    <source>
        <strain evidence="2">CBS 115976</strain>
    </source>
</reference>
<feature type="transmembrane region" description="Helical" evidence="1">
    <location>
        <begin position="50"/>
        <end position="71"/>
    </location>
</feature>
<feature type="transmembrane region" description="Helical" evidence="1">
    <location>
        <begin position="155"/>
        <end position="177"/>
    </location>
</feature>
<dbReference type="EMBL" id="MU004238">
    <property type="protein sequence ID" value="KAF2667212.1"/>
    <property type="molecule type" value="Genomic_DNA"/>
</dbReference>
<evidence type="ECO:0000313" key="3">
    <source>
        <dbReference type="Proteomes" id="UP000799302"/>
    </source>
</evidence>
<protein>
    <submittedName>
        <fullName evidence="2">Uncharacterized protein</fullName>
    </submittedName>
</protein>
<keyword evidence="1" id="KW-1133">Transmembrane helix</keyword>
<proteinExistence type="predicted"/>
<keyword evidence="1" id="KW-0812">Transmembrane</keyword>
<keyword evidence="1" id="KW-0472">Membrane</keyword>
<dbReference type="Proteomes" id="UP000799302">
    <property type="component" value="Unassembled WGS sequence"/>
</dbReference>
<keyword evidence="3" id="KW-1185">Reference proteome</keyword>
<name>A0A6A6U4Z6_9PEZI</name>
<feature type="transmembrane region" description="Helical" evidence="1">
    <location>
        <begin position="189"/>
        <end position="208"/>
    </location>
</feature>
<evidence type="ECO:0000256" key="1">
    <source>
        <dbReference type="SAM" id="Phobius"/>
    </source>
</evidence>
<accession>A0A6A6U4Z6</accession>
<organism evidence="2 3">
    <name type="scientific">Microthyrium microscopicum</name>
    <dbReference type="NCBI Taxonomy" id="703497"/>
    <lineage>
        <taxon>Eukaryota</taxon>
        <taxon>Fungi</taxon>
        <taxon>Dikarya</taxon>
        <taxon>Ascomycota</taxon>
        <taxon>Pezizomycotina</taxon>
        <taxon>Dothideomycetes</taxon>
        <taxon>Dothideomycetes incertae sedis</taxon>
        <taxon>Microthyriales</taxon>
        <taxon>Microthyriaceae</taxon>
        <taxon>Microthyrium</taxon>
    </lineage>
</organism>